<dbReference type="FunFam" id="2.30.33.40:FF:000001">
    <property type="entry name" value="10 kDa chaperonin"/>
    <property type="match status" value="2"/>
</dbReference>
<keyword evidence="2 6" id="KW-0143">Chaperone</keyword>
<sequence length="238" mass="25709">MQTCLSRRGVFGGHVTGRRSAVVVRAEALTVPAPFTKVDPKGDRVLVKVAGEEVKTRGGILLPPSAIKKPTSGEVVGLGDGRMGNGEVRPFFLQTGQTVVYSKFGFMYTDLKMSNGDEYILIREDDIIGIMPRANAQADDVPELQPLADRVLVAVEEVADVTLGGVILPDSAKERPLSGTVVRTGPGKYDKDAEGKRKPMTVQPGDKVLYFKYAGDNMETPEGAKYVVLREDDILCKA</sequence>
<dbReference type="OrthoDB" id="184876at2759"/>
<dbReference type="AlphaFoldDB" id="A0A150H1S2"/>
<evidence type="ECO:0000313" key="9">
    <source>
        <dbReference type="Proteomes" id="UP000075714"/>
    </source>
</evidence>
<organism evidence="8 9">
    <name type="scientific">Gonium pectorale</name>
    <name type="common">Green alga</name>
    <dbReference type="NCBI Taxonomy" id="33097"/>
    <lineage>
        <taxon>Eukaryota</taxon>
        <taxon>Viridiplantae</taxon>
        <taxon>Chlorophyta</taxon>
        <taxon>core chlorophytes</taxon>
        <taxon>Chlorophyceae</taxon>
        <taxon>CS clade</taxon>
        <taxon>Chlamydomonadales</taxon>
        <taxon>Volvocaceae</taxon>
        <taxon>Gonium</taxon>
    </lineage>
</organism>
<evidence type="ECO:0000256" key="6">
    <source>
        <dbReference type="RuleBase" id="RU003479"/>
    </source>
</evidence>
<name>A0A150H1S2_GONPE</name>
<dbReference type="HAMAP" id="MF_00580">
    <property type="entry name" value="CH10"/>
    <property type="match status" value="2"/>
</dbReference>
<dbReference type="GO" id="GO:0046872">
    <property type="term" value="F:metal ion binding"/>
    <property type="evidence" value="ECO:0007669"/>
    <property type="project" value="TreeGrafter"/>
</dbReference>
<dbReference type="PANTHER" id="PTHR10772:SF63">
    <property type="entry name" value="20 KDA CHAPERONIN, CHLOROPLASTIC"/>
    <property type="match status" value="1"/>
</dbReference>
<dbReference type="GO" id="GO:0051082">
    <property type="term" value="F:unfolded protein binding"/>
    <property type="evidence" value="ECO:0007669"/>
    <property type="project" value="TreeGrafter"/>
</dbReference>
<protein>
    <recommendedName>
        <fullName evidence="4">20 kDa chaperonin, chloroplastic</fullName>
    </recommendedName>
    <alternativeName>
        <fullName evidence="3">Chaperonin 10</fullName>
    </alternativeName>
    <alternativeName>
        <fullName evidence="5">Protein Cpn21</fullName>
    </alternativeName>
</protein>
<comment type="caution">
    <text evidence="8">The sequence shown here is derived from an EMBL/GenBank/DDBJ whole genome shotgun (WGS) entry which is preliminary data.</text>
</comment>
<evidence type="ECO:0000256" key="7">
    <source>
        <dbReference type="SAM" id="MobiDB-lite"/>
    </source>
</evidence>
<dbReference type="InterPro" id="IPR037124">
    <property type="entry name" value="Chaperonin_GroES_sf"/>
</dbReference>
<dbReference type="Proteomes" id="UP000075714">
    <property type="component" value="Unassembled WGS sequence"/>
</dbReference>
<dbReference type="SMART" id="SM00883">
    <property type="entry name" value="Cpn10"/>
    <property type="match status" value="2"/>
</dbReference>
<evidence type="ECO:0000256" key="4">
    <source>
        <dbReference type="ARBA" id="ARBA00073031"/>
    </source>
</evidence>
<reference evidence="9" key="1">
    <citation type="journal article" date="2016" name="Nat. Commun.">
        <title>The Gonium pectorale genome demonstrates co-option of cell cycle regulation during the evolution of multicellularity.</title>
        <authorList>
            <person name="Hanschen E.R."/>
            <person name="Marriage T.N."/>
            <person name="Ferris P.J."/>
            <person name="Hamaji T."/>
            <person name="Toyoda A."/>
            <person name="Fujiyama A."/>
            <person name="Neme R."/>
            <person name="Noguchi H."/>
            <person name="Minakuchi Y."/>
            <person name="Suzuki M."/>
            <person name="Kawai-Toyooka H."/>
            <person name="Smith D.R."/>
            <person name="Sparks H."/>
            <person name="Anderson J."/>
            <person name="Bakaric R."/>
            <person name="Luria V."/>
            <person name="Karger A."/>
            <person name="Kirschner M.W."/>
            <person name="Durand P.M."/>
            <person name="Michod R.E."/>
            <person name="Nozaki H."/>
            <person name="Olson B.J."/>
        </authorList>
    </citation>
    <scope>NUCLEOTIDE SEQUENCE [LARGE SCALE GENOMIC DNA]</scope>
    <source>
        <strain evidence="9">NIES-2863</strain>
    </source>
</reference>
<dbReference type="GO" id="GO:0051087">
    <property type="term" value="F:protein-folding chaperone binding"/>
    <property type="evidence" value="ECO:0007669"/>
    <property type="project" value="TreeGrafter"/>
</dbReference>
<dbReference type="STRING" id="33097.A0A150H1S2"/>
<evidence type="ECO:0000256" key="5">
    <source>
        <dbReference type="ARBA" id="ARBA00079398"/>
    </source>
</evidence>
<feature type="compositionally biased region" description="Basic and acidic residues" evidence="7">
    <location>
        <begin position="188"/>
        <end position="197"/>
    </location>
</feature>
<evidence type="ECO:0000313" key="8">
    <source>
        <dbReference type="EMBL" id="KXZ55922.1"/>
    </source>
</evidence>
<dbReference type="PANTHER" id="PTHR10772">
    <property type="entry name" value="10 KDA HEAT SHOCK PROTEIN"/>
    <property type="match status" value="1"/>
</dbReference>
<dbReference type="PRINTS" id="PR00297">
    <property type="entry name" value="CHAPERONIN10"/>
</dbReference>
<dbReference type="Gene3D" id="2.30.33.40">
    <property type="entry name" value="GroES chaperonin"/>
    <property type="match status" value="2"/>
</dbReference>
<dbReference type="GO" id="GO:0005524">
    <property type="term" value="F:ATP binding"/>
    <property type="evidence" value="ECO:0007669"/>
    <property type="project" value="InterPro"/>
</dbReference>
<keyword evidence="9" id="KW-1185">Reference proteome</keyword>
<dbReference type="CDD" id="cd00320">
    <property type="entry name" value="cpn10"/>
    <property type="match status" value="2"/>
</dbReference>
<gene>
    <name evidence="8" type="ORF">GPECTOR_2g1473</name>
</gene>
<feature type="region of interest" description="Disordered" evidence="7">
    <location>
        <begin position="177"/>
        <end position="198"/>
    </location>
</feature>
<dbReference type="InterPro" id="IPR011032">
    <property type="entry name" value="GroES-like_sf"/>
</dbReference>
<evidence type="ECO:0000256" key="1">
    <source>
        <dbReference type="ARBA" id="ARBA00006975"/>
    </source>
</evidence>
<dbReference type="GO" id="GO:0044183">
    <property type="term" value="F:protein folding chaperone"/>
    <property type="evidence" value="ECO:0007669"/>
    <property type="project" value="InterPro"/>
</dbReference>
<dbReference type="InterPro" id="IPR020818">
    <property type="entry name" value="Chaperonin_GroES"/>
</dbReference>
<dbReference type="SUPFAM" id="SSF50129">
    <property type="entry name" value="GroES-like"/>
    <property type="match status" value="2"/>
</dbReference>
<evidence type="ECO:0000256" key="3">
    <source>
        <dbReference type="ARBA" id="ARBA00031971"/>
    </source>
</evidence>
<dbReference type="Pfam" id="PF00166">
    <property type="entry name" value="Cpn10"/>
    <property type="match status" value="2"/>
</dbReference>
<accession>A0A150H1S2</accession>
<dbReference type="EMBL" id="LSYV01000003">
    <property type="protein sequence ID" value="KXZ55922.1"/>
    <property type="molecule type" value="Genomic_DNA"/>
</dbReference>
<evidence type="ECO:0000256" key="2">
    <source>
        <dbReference type="ARBA" id="ARBA00023186"/>
    </source>
</evidence>
<proteinExistence type="inferred from homology"/>
<comment type="similarity">
    <text evidence="1 6">Belongs to the GroES chaperonin family.</text>
</comment>